<feature type="compositionally biased region" description="Basic and acidic residues" evidence="1">
    <location>
        <begin position="225"/>
        <end position="256"/>
    </location>
</feature>
<dbReference type="EMBL" id="FOJM01000016">
    <property type="protein sequence ID" value="SFA56461.1"/>
    <property type="molecule type" value="Genomic_DNA"/>
</dbReference>
<name>A0A1I0TXA5_9SPHI</name>
<protein>
    <submittedName>
        <fullName evidence="2">Uncharacterized protein</fullName>
    </submittedName>
</protein>
<evidence type="ECO:0000313" key="3">
    <source>
        <dbReference type="Proteomes" id="UP000198836"/>
    </source>
</evidence>
<dbReference type="AlphaFoldDB" id="A0A1I0TXA5"/>
<sequence length="263" mass="30408">MNIENFEHLKEQLWKKGFGESLNGQLEAELNSGKPEFTLEHSVKVKDDEVAYRLHFRRDNDPQKDKVYFNSYDAMLFKSDQLREGEVRQHNFPAEKRISAAEAYRMLKFGDLVSVNKNLYNKEGQLYNTWLTLDIKGPKDEYGNYPVNSYHENYYKKHPFDLGEVLKSVAIPVKELESISGREDIALSLRKAHLVPVTIMHNSAEQKGFLSVDPKAGSVTVLDQKMQHLDVEAPSKAQQEARAKEQQQEKQEDEKKRPPRSRG</sequence>
<evidence type="ECO:0000313" key="2">
    <source>
        <dbReference type="EMBL" id="SFA56461.1"/>
    </source>
</evidence>
<gene>
    <name evidence="2" type="ORF">SAMN04488511_1169</name>
</gene>
<dbReference type="STRING" id="332999.SAMN04488511_1169"/>
<evidence type="ECO:0000256" key="1">
    <source>
        <dbReference type="SAM" id="MobiDB-lite"/>
    </source>
</evidence>
<feature type="region of interest" description="Disordered" evidence="1">
    <location>
        <begin position="224"/>
        <end position="263"/>
    </location>
</feature>
<organism evidence="2 3">
    <name type="scientific">Pedobacter suwonensis</name>
    <dbReference type="NCBI Taxonomy" id="332999"/>
    <lineage>
        <taxon>Bacteria</taxon>
        <taxon>Pseudomonadati</taxon>
        <taxon>Bacteroidota</taxon>
        <taxon>Sphingobacteriia</taxon>
        <taxon>Sphingobacteriales</taxon>
        <taxon>Sphingobacteriaceae</taxon>
        <taxon>Pedobacter</taxon>
    </lineage>
</organism>
<accession>A0A1I0TXA5</accession>
<dbReference type="RefSeq" id="WP_090986257.1">
    <property type="nucleotide sequence ID" value="NZ_FOJM01000016.1"/>
</dbReference>
<keyword evidence="3" id="KW-1185">Reference proteome</keyword>
<reference evidence="3" key="1">
    <citation type="submission" date="2016-10" db="EMBL/GenBank/DDBJ databases">
        <authorList>
            <person name="Varghese N."/>
            <person name="Submissions S."/>
        </authorList>
    </citation>
    <scope>NUCLEOTIDE SEQUENCE [LARGE SCALE GENOMIC DNA]</scope>
    <source>
        <strain evidence="3">DSM 18130</strain>
    </source>
</reference>
<dbReference type="Proteomes" id="UP000198836">
    <property type="component" value="Unassembled WGS sequence"/>
</dbReference>
<dbReference type="OrthoDB" id="6372253at2"/>
<proteinExistence type="predicted"/>